<evidence type="ECO:0000256" key="3">
    <source>
        <dbReference type="SAM" id="Phobius"/>
    </source>
</evidence>
<feature type="signal peptide" evidence="4">
    <location>
        <begin position="1"/>
        <end position="18"/>
    </location>
</feature>
<dbReference type="Pfam" id="PF13855">
    <property type="entry name" value="LRR_8"/>
    <property type="match status" value="1"/>
</dbReference>
<dbReference type="AlphaFoldDB" id="A0A6P7XBZ1"/>
<dbReference type="CTD" id="64922"/>
<evidence type="ECO:0000256" key="1">
    <source>
        <dbReference type="ARBA" id="ARBA00022614"/>
    </source>
</evidence>
<dbReference type="KEGG" id="muo:115463545"/>
<dbReference type="OrthoDB" id="1394818at2759"/>
<dbReference type="InterPro" id="IPR003591">
    <property type="entry name" value="Leu-rich_rpt_typical-subtyp"/>
</dbReference>
<dbReference type="Proteomes" id="UP000515156">
    <property type="component" value="Chromosome 2"/>
</dbReference>
<dbReference type="SMART" id="SM00369">
    <property type="entry name" value="LRR_TYP"/>
    <property type="match status" value="2"/>
</dbReference>
<keyword evidence="2" id="KW-0677">Repeat</keyword>
<evidence type="ECO:0000313" key="5">
    <source>
        <dbReference type="Proteomes" id="UP000515156"/>
    </source>
</evidence>
<dbReference type="Gene3D" id="3.80.10.10">
    <property type="entry name" value="Ribonuclease Inhibitor"/>
    <property type="match status" value="2"/>
</dbReference>
<evidence type="ECO:0000256" key="2">
    <source>
        <dbReference type="ARBA" id="ARBA00022737"/>
    </source>
</evidence>
<dbReference type="GO" id="GO:0038023">
    <property type="term" value="F:signaling receptor activity"/>
    <property type="evidence" value="ECO:0007669"/>
    <property type="project" value="TreeGrafter"/>
</dbReference>
<dbReference type="GeneID" id="115463545"/>
<dbReference type="InParanoid" id="A0A6P7XBZ1"/>
<dbReference type="RefSeq" id="XP_030050033.1">
    <property type="nucleotide sequence ID" value="XM_030194173.1"/>
</dbReference>
<organism evidence="5 6">
    <name type="scientific">Microcaecilia unicolor</name>
    <dbReference type="NCBI Taxonomy" id="1415580"/>
    <lineage>
        <taxon>Eukaryota</taxon>
        <taxon>Metazoa</taxon>
        <taxon>Chordata</taxon>
        <taxon>Craniata</taxon>
        <taxon>Vertebrata</taxon>
        <taxon>Euteleostomi</taxon>
        <taxon>Amphibia</taxon>
        <taxon>Gymnophiona</taxon>
        <taxon>Siphonopidae</taxon>
        <taxon>Microcaecilia</taxon>
    </lineage>
</organism>
<keyword evidence="5" id="KW-1185">Reference proteome</keyword>
<dbReference type="InterPro" id="IPR032675">
    <property type="entry name" value="LRR_dom_sf"/>
</dbReference>
<dbReference type="PANTHER" id="PTHR31450:SF4">
    <property type="entry name" value="LEUCINE-RICH REPEAT-CONTAINING PROTEIN 19"/>
    <property type="match status" value="1"/>
</dbReference>
<gene>
    <name evidence="6" type="primary">LRRC19</name>
</gene>
<keyword evidence="3" id="KW-1133">Transmembrane helix</keyword>
<keyword evidence="1" id="KW-0433">Leucine-rich repeat</keyword>
<feature type="chain" id="PRO_5028193389" evidence="4">
    <location>
        <begin position="19"/>
        <end position="342"/>
    </location>
</feature>
<evidence type="ECO:0000313" key="6">
    <source>
        <dbReference type="RefSeq" id="XP_030050033.1"/>
    </source>
</evidence>
<protein>
    <submittedName>
        <fullName evidence="6">Leucine-rich repeat-containing protein 19</fullName>
    </submittedName>
</protein>
<reference evidence="6" key="1">
    <citation type="submission" date="2025-08" db="UniProtKB">
        <authorList>
            <consortium name="RefSeq"/>
        </authorList>
    </citation>
    <scope>IDENTIFICATION</scope>
</reference>
<dbReference type="GO" id="GO:1901224">
    <property type="term" value="P:positive regulation of non-canonical NF-kappaB signal transduction"/>
    <property type="evidence" value="ECO:0007669"/>
    <property type="project" value="TreeGrafter"/>
</dbReference>
<sequence length="342" mass="38562">MKIIWLVIIVTTVPYSSSECNITPQSVVCKETWMGLSSIPDNLPQNVSILYLNNNNISFNATDNKILQKYVNLTELYLSDNKFTKLPEDSFSQLTKLKILNLRNNSINIIETNAFRGLNYLINLDLGNNRISQLTIAKDLHVENLTLDGNPWNCNCSLLSLENWLNFTKAVTANENITVCVSPVHMANISIKNACLTADDLSEPNSTLPSTTLPASTDKQISSVNFKNTSSQTGTFLFGNTWKFILGVIVVALATALLILLAVKVPIWYKYVISYNHQRLEEDTFNMFEEEFTIDKNSKRTTSNREEDDSIVVFEQMHAFATDDDGFIEDKYIDAQDLSIQS</sequence>
<dbReference type="FunCoup" id="A0A6P7XBZ1">
    <property type="interactions" value="103"/>
</dbReference>
<feature type="transmembrane region" description="Helical" evidence="3">
    <location>
        <begin position="242"/>
        <end position="263"/>
    </location>
</feature>
<keyword evidence="3" id="KW-0812">Transmembrane</keyword>
<dbReference type="PROSITE" id="PS51450">
    <property type="entry name" value="LRR"/>
    <property type="match status" value="1"/>
</dbReference>
<keyword evidence="4" id="KW-0732">Signal</keyword>
<dbReference type="GO" id="GO:0005886">
    <property type="term" value="C:plasma membrane"/>
    <property type="evidence" value="ECO:0007669"/>
    <property type="project" value="TreeGrafter"/>
</dbReference>
<dbReference type="PANTHER" id="PTHR31450">
    <property type="entry name" value="LEUCINE-RICH REPEAT-CONTAINING PROTEIN 19 LRRC19 FAMILY MEMBER"/>
    <property type="match status" value="1"/>
</dbReference>
<accession>A0A6P7XBZ1</accession>
<dbReference type="InterPro" id="IPR001611">
    <property type="entry name" value="Leu-rich_rpt"/>
</dbReference>
<name>A0A6P7XBZ1_9AMPH</name>
<dbReference type="SUPFAM" id="SSF52058">
    <property type="entry name" value="L domain-like"/>
    <property type="match status" value="1"/>
</dbReference>
<proteinExistence type="predicted"/>
<keyword evidence="3" id="KW-0472">Membrane</keyword>
<dbReference type="Pfam" id="PF15176">
    <property type="entry name" value="LRR19-TM"/>
    <property type="match status" value="1"/>
</dbReference>
<evidence type="ECO:0000256" key="4">
    <source>
        <dbReference type="SAM" id="SignalP"/>
    </source>
</evidence>